<feature type="region of interest" description="Disordered" evidence="1">
    <location>
        <begin position="86"/>
        <end position="109"/>
    </location>
</feature>
<gene>
    <name evidence="3" type="ORF">MNBD_CHLOROFLEXI01-2600</name>
</gene>
<dbReference type="InterPro" id="IPR055360">
    <property type="entry name" value="bAvd"/>
</dbReference>
<proteinExistence type="predicted"/>
<organism evidence="3">
    <name type="scientific">hydrothermal vent metagenome</name>
    <dbReference type="NCBI Taxonomy" id="652676"/>
    <lineage>
        <taxon>unclassified sequences</taxon>
        <taxon>metagenomes</taxon>
        <taxon>ecological metagenomes</taxon>
    </lineage>
</organism>
<dbReference type="AlphaFoldDB" id="A0A3B0WG99"/>
<dbReference type="EMBL" id="UOEU01001092">
    <property type="protein sequence ID" value="VAW43486.1"/>
    <property type="molecule type" value="Genomic_DNA"/>
</dbReference>
<feature type="domain" description="bAvd-like" evidence="2">
    <location>
        <begin position="8"/>
        <end position="83"/>
    </location>
</feature>
<accession>A0A3B0WG99</accession>
<evidence type="ECO:0000313" key="3">
    <source>
        <dbReference type="EMBL" id="VAW43486.1"/>
    </source>
</evidence>
<sequence>MSESPIFAKLYDLLRWLLPATTKYSREYRFSLALPTQENAFSLQKHLVAAAKLHNSRDRAVHLQQADIELTLLRYKVRLARTATTTRTTGTTMSGSGLPNLSLKGLPEM</sequence>
<evidence type="ECO:0000259" key="2">
    <source>
        <dbReference type="Pfam" id="PF22296"/>
    </source>
</evidence>
<protein>
    <recommendedName>
        <fullName evidence="2">bAvd-like domain-containing protein</fullName>
    </recommendedName>
</protein>
<dbReference type="CDD" id="cd16376">
    <property type="entry name" value="Avd_like"/>
    <property type="match status" value="1"/>
</dbReference>
<dbReference type="InterPro" id="IPR036583">
    <property type="entry name" value="23S_rRNA_IVS_sf"/>
</dbReference>
<evidence type="ECO:0000256" key="1">
    <source>
        <dbReference type="SAM" id="MobiDB-lite"/>
    </source>
</evidence>
<dbReference type="Pfam" id="PF22296">
    <property type="entry name" value="bAvd"/>
    <property type="match status" value="1"/>
</dbReference>
<dbReference type="Gene3D" id="1.20.1440.60">
    <property type="entry name" value="23S rRNA-intervening sequence"/>
    <property type="match status" value="1"/>
</dbReference>
<name>A0A3B0WG99_9ZZZZ</name>
<reference evidence="3" key="1">
    <citation type="submission" date="2018-06" db="EMBL/GenBank/DDBJ databases">
        <authorList>
            <person name="Zhirakovskaya E."/>
        </authorList>
    </citation>
    <scope>NUCLEOTIDE SEQUENCE</scope>
</reference>